<accession>A0ABP5GB27</accession>
<keyword evidence="1" id="KW-0472">Membrane</keyword>
<sequence length="178" mass="18242">MGLGAGLLGWVLAADYRGSAERFVMISERTVTLGSRNHQPVMGTRGVRLVGGGFALAGPVVAVVGLVELVGSDGAQTSFTVQPPLPFLLFAAVACIVGEWLLWRPGGPLRDEWAAGGPVRRSALVALTSAAPLTLGTMALGWDVVPVGLLIAAVAMAVILPEPYEPTDHDSPGAAPAP</sequence>
<protein>
    <recommendedName>
        <fullName evidence="4">Integral membrane protein</fullName>
    </recommendedName>
</protein>
<keyword evidence="1" id="KW-1133">Transmembrane helix</keyword>
<evidence type="ECO:0000313" key="2">
    <source>
        <dbReference type="EMBL" id="GAA2041999.1"/>
    </source>
</evidence>
<evidence type="ECO:0000256" key="1">
    <source>
        <dbReference type="SAM" id="Phobius"/>
    </source>
</evidence>
<keyword evidence="3" id="KW-1185">Reference proteome</keyword>
<keyword evidence="1" id="KW-0812">Transmembrane</keyword>
<comment type="caution">
    <text evidence="2">The sequence shown here is derived from an EMBL/GenBank/DDBJ whole genome shotgun (WGS) entry which is preliminary data.</text>
</comment>
<feature type="transmembrane region" description="Helical" evidence="1">
    <location>
        <begin position="46"/>
        <end position="71"/>
    </location>
</feature>
<feature type="transmembrane region" description="Helical" evidence="1">
    <location>
        <begin position="83"/>
        <end position="103"/>
    </location>
</feature>
<evidence type="ECO:0008006" key="4">
    <source>
        <dbReference type="Google" id="ProtNLM"/>
    </source>
</evidence>
<evidence type="ECO:0000313" key="3">
    <source>
        <dbReference type="Proteomes" id="UP001403094"/>
    </source>
</evidence>
<dbReference type="EMBL" id="BAAANQ010000001">
    <property type="protein sequence ID" value="GAA2041999.1"/>
    <property type="molecule type" value="Genomic_DNA"/>
</dbReference>
<reference evidence="3" key="1">
    <citation type="journal article" date="2019" name="Int. J. Syst. Evol. Microbiol.">
        <title>The Global Catalogue of Microorganisms (GCM) 10K type strain sequencing project: providing services to taxonomists for standard genome sequencing and annotation.</title>
        <authorList>
            <consortium name="The Broad Institute Genomics Platform"/>
            <consortium name="The Broad Institute Genome Sequencing Center for Infectious Disease"/>
            <person name="Wu L."/>
            <person name="Ma J."/>
        </authorList>
    </citation>
    <scope>NUCLEOTIDE SEQUENCE [LARGE SCALE GENOMIC DNA]</scope>
    <source>
        <strain evidence="3">JCM 14549</strain>
    </source>
</reference>
<name>A0ABP5GB27_9ACTN</name>
<gene>
    <name evidence="2" type="ORF">GCM10009757_04930</name>
</gene>
<proteinExistence type="predicted"/>
<organism evidence="2 3">
    <name type="scientific">Streptomyces cheonanensis</name>
    <dbReference type="NCBI Taxonomy" id="312720"/>
    <lineage>
        <taxon>Bacteria</taxon>
        <taxon>Bacillati</taxon>
        <taxon>Actinomycetota</taxon>
        <taxon>Actinomycetes</taxon>
        <taxon>Kitasatosporales</taxon>
        <taxon>Streptomycetaceae</taxon>
        <taxon>Streptomyces</taxon>
    </lineage>
</organism>
<feature type="transmembrane region" description="Helical" evidence="1">
    <location>
        <begin position="139"/>
        <end position="160"/>
    </location>
</feature>
<dbReference type="RefSeq" id="WP_346069428.1">
    <property type="nucleotide sequence ID" value="NZ_BAAANQ010000001.1"/>
</dbReference>
<dbReference type="Proteomes" id="UP001403094">
    <property type="component" value="Unassembled WGS sequence"/>
</dbReference>